<keyword evidence="2 5" id="KW-0812">Transmembrane</keyword>
<dbReference type="InterPro" id="IPR056075">
    <property type="entry name" value="DUF7658"/>
</dbReference>
<dbReference type="AlphaFoldDB" id="A0A8S9ZEI3"/>
<dbReference type="Pfam" id="PF24464">
    <property type="entry name" value="Ig_F54D1_6_2"/>
    <property type="match status" value="1"/>
</dbReference>
<evidence type="ECO:0000256" key="5">
    <source>
        <dbReference type="SAM" id="Phobius"/>
    </source>
</evidence>
<keyword evidence="4 5" id="KW-0472">Membrane</keyword>
<gene>
    <name evidence="8" type="ORF">Mgra_00008928</name>
</gene>
<dbReference type="InterPro" id="IPR003886">
    <property type="entry name" value="NIDO_dom"/>
</dbReference>
<feature type="domain" description="AMOP" evidence="6">
    <location>
        <begin position="569"/>
        <end position="737"/>
    </location>
</feature>
<keyword evidence="3 5" id="KW-1133">Transmembrane helix</keyword>
<dbReference type="Pfam" id="PF24462">
    <property type="entry name" value="Ig_F54D1_6"/>
    <property type="match status" value="1"/>
</dbReference>
<evidence type="ECO:0000256" key="3">
    <source>
        <dbReference type="ARBA" id="ARBA00022989"/>
    </source>
</evidence>
<evidence type="ECO:0000256" key="4">
    <source>
        <dbReference type="ARBA" id="ARBA00023136"/>
    </source>
</evidence>
<dbReference type="Proteomes" id="UP000605970">
    <property type="component" value="Unassembled WGS sequence"/>
</dbReference>
<name>A0A8S9ZEI3_9BILA</name>
<dbReference type="Pfam" id="PF24678">
    <property type="entry name" value="DUF7658"/>
    <property type="match status" value="1"/>
</dbReference>
<dbReference type="GO" id="GO:0007160">
    <property type="term" value="P:cell-matrix adhesion"/>
    <property type="evidence" value="ECO:0007669"/>
    <property type="project" value="InterPro"/>
</dbReference>
<evidence type="ECO:0000313" key="8">
    <source>
        <dbReference type="EMBL" id="KAF7630830.1"/>
    </source>
</evidence>
<dbReference type="InterPro" id="IPR051495">
    <property type="entry name" value="Epithelial_Barrier/Signaling"/>
</dbReference>
<keyword evidence="9" id="KW-1185">Reference proteome</keyword>
<dbReference type="PROSITE" id="PS50856">
    <property type="entry name" value="AMOP"/>
    <property type="match status" value="1"/>
</dbReference>
<dbReference type="SMART" id="SM00723">
    <property type="entry name" value="AMOP"/>
    <property type="match status" value="1"/>
</dbReference>
<evidence type="ECO:0000256" key="2">
    <source>
        <dbReference type="ARBA" id="ARBA00022692"/>
    </source>
</evidence>
<protein>
    <recommendedName>
        <fullName evidence="10">Protein mesh</fullName>
    </recommendedName>
</protein>
<dbReference type="EMBL" id="JABEBT010000129">
    <property type="protein sequence ID" value="KAF7630830.1"/>
    <property type="molecule type" value="Genomic_DNA"/>
</dbReference>
<dbReference type="Pfam" id="PF03782">
    <property type="entry name" value="AMOP"/>
    <property type="match status" value="1"/>
</dbReference>
<dbReference type="PANTHER" id="PTHR13802">
    <property type="entry name" value="MUCIN 4-RELATED"/>
    <property type="match status" value="1"/>
</dbReference>
<dbReference type="GO" id="GO:0016020">
    <property type="term" value="C:membrane"/>
    <property type="evidence" value="ECO:0007669"/>
    <property type="project" value="UniProtKB-SubCell"/>
</dbReference>
<feature type="transmembrane region" description="Helical" evidence="5">
    <location>
        <begin position="1154"/>
        <end position="1181"/>
    </location>
</feature>
<accession>A0A8S9ZEI3</accession>
<dbReference type="InterPro" id="IPR005533">
    <property type="entry name" value="AMOP_dom"/>
</dbReference>
<sequence>MEKPIRNVVIKKCLIFIFSFLFLITSIVIAQFQQQSGGGGPLPPPPPVVGGNVPVNTGQNIGPQGSQLFSGIGDNLLYGVNLVPFGPEVGDRKVHPGFLTAGQTIDLYMYFPFYGGLYNYTTLSVNGYMAFATVLDQGPTINVGPETTDWPRQQDPAMIGPYLCKQQIPQDSNVALRSGVYYRLIMRQSMFGRGTGMNVGGPDVGGTMPESSFFGFRFQKCPAAADNYVRCDAAGDYFLDQMMRWLQEGVAGATAFRADAALVVTWYNTASAISGRADIDGGQLATYQVIWLTDQAGRLSYVILNYDKLGFDAADIRMNSRSGRCQTASCIVLNAAMARCNIPKIYDWGTKTVFFQPQSQGANDERAFVGYIYFVPPTLDPMRLDIGNIYDWYKNPLPNIVMPISWYPRNFTNPDLNFFDQNMHISDDAVYGVQLGLYVIGYKESKDDQVIILKNFPEHRVLCRLSTYSNRNTYEYRWNAQKERINLNQVEQWYLNDWERMNELFTFRVGYLKLSPLRTNDQAAFQAPHLLSGLVSAPISLHWLWSIGNPRYETTTFSRQEQDIQQEFISQKAKEMCHDWYDEDGAQWNHQIFMGLILVNILIMVMDMNIVEVIFIEKEEDQKQVQEWKEHHLGVIIMEEREDMTEERNRFPTHYGQVCCYDEKGFLMQTTYQPVIKVIEETPYNPGYPLRAYEFGTPPYMGQFEVPGLSAFHHDYMPYFLCCKFAKFRCQLFYWRRPSSGCQQYQPPAFGEAMGAGTFHTIDNDKFVFNEPGVYTLLHIPKTINNPEVRIQIRLERYPNRRVDFSMLGRYLSQEQLVQPTNATVITGIAIEATGTERVHVLARGDTRRFRYRTSVIVGNILRYFDTMRLQRFKGVLIYVNNVERGQPEVYVVLEEAQIGIRIRESYSVDIDRMPMYQESMGILDISLSVPPQYGVQPDGDKTRDQEMRQRYNLPRVSGLMRPFPDTVTGSIYSTLTLNEVNSESIRQQIITYYKIPGSGERFTDYQQQTLNQYMIPTDNMFTTSREEDKKFEAFPESAMKNEPIYKTAPIYDTPQYRFVPRTGSVLMQILQQCNDLASRDTKYMIKTPALAPSYMQGDVARFECFQSHWIKGDSEYKCSLVVDYNYPNSYRFEWNKGGQPWCRSREMDNMLTWLLGILGTVGCILLVVFSSFVVGVLKILEEDKKQCRLKMLDQLAV</sequence>
<dbReference type="Pfam" id="PF06119">
    <property type="entry name" value="NIDO"/>
    <property type="match status" value="1"/>
</dbReference>
<dbReference type="PANTHER" id="PTHR13802:SF60">
    <property type="entry name" value="PROTEIN CBG06057"/>
    <property type="match status" value="1"/>
</dbReference>
<evidence type="ECO:0000259" key="7">
    <source>
        <dbReference type="PROSITE" id="PS51220"/>
    </source>
</evidence>
<comment type="subcellular location">
    <subcellularLocation>
        <location evidence="1">Membrane</location>
    </subcellularLocation>
</comment>
<feature type="domain" description="NIDO" evidence="7">
    <location>
        <begin position="211"/>
        <end position="360"/>
    </location>
</feature>
<evidence type="ECO:0008006" key="10">
    <source>
        <dbReference type="Google" id="ProtNLM"/>
    </source>
</evidence>
<evidence type="ECO:0000259" key="6">
    <source>
        <dbReference type="PROSITE" id="PS50856"/>
    </source>
</evidence>
<comment type="caution">
    <text evidence="8">The sequence shown here is derived from an EMBL/GenBank/DDBJ whole genome shotgun (WGS) entry which is preliminary data.</text>
</comment>
<dbReference type="PROSITE" id="PS51220">
    <property type="entry name" value="NIDO"/>
    <property type="match status" value="1"/>
</dbReference>
<dbReference type="InterPro" id="IPR057019">
    <property type="entry name" value="F54D1_6-like_Ig-like_2"/>
</dbReference>
<reference evidence="8" key="1">
    <citation type="journal article" date="2020" name="Ecol. Evol.">
        <title>Genome structure and content of the rice root-knot nematode (Meloidogyne graminicola).</title>
        <authorList>
            <person name="Phan N.T."/>
            <person name="Danchin E.G.J."/>
            <person name="Klopp C."/>
            <person name="Perfus-Barbeoch L."/>
            <person name="Kozlowski D.K."/>
            <person name="Koutsovoulos G.D."/>
            <person name="Lopez-Roques C."/>
            <person name="Bouchez O."/>
            <person name="Zahm M."/>
            <person name="Besnard G."/>
            <person name="Bellafiore S."/>
        </authorList>
    </citation>
    <scope>NUCLEOTIDE SEQUENCE</scope>
    <source>
        <strain evidence="8">VN-18</strain>
    </source>
</reference>
<evidence type="ECO:0000313" key="9">
    <source>
        <dbReference type="Proteomes" id="UP000605970"/>
    </source>
</evidence>
<dbReference type="OrthoDB" id="9972657at2759"/>
<organism evidence="8 9">
    <name type="scientific">Meloidogyne graminicola</name>
    <dbReference type="NCBI Taxonomy" id="189291"/>
    <lineage>
        <taxon>Eukaryota</taxon>
        <taxon>Metazoa</taxon>
        <taxon>Ecdysozoa</taxon>
        <taxon>Nematoda</taxon>
        <taxon>Chromadorea</taxon>
        <taxon>Rhabditida</taxon>
        <taxon>Tylenchina</taxon>
        <taxon>Tylenchomorpha</taxon>
        <taxon>Tylenchoidea</taxon>
        <taxon>Meloidogynidae</taxon>
        <taxon>Meloidogyninae</taxon>
        <taxon>Meloidogyne</taxon>
    </lineage>
</organism>
<dbReference type="SMART" id="SM00539">
    <property type="entry name" value="NIDO"/>
    <property type="match status" value="1"/>
</dbReference>
<evidence type="ECO:0000256" key="1">
    <source>
        <dbReference type="ARBA" id="ARBA00004370"/>
    </source>
</evidence>
<dbReference type="InterPro" id="IPR057018">
    <property type="entry name" value="F54D1_6-like_Ig-like"/>
</dbReference>
<proteinExistence type="predicted"/>